<dbReference type="CDD" id="cd22159">
    <property type="entry name" value="F-box_AtTIR1-like"/>
    <property type="match status" value="1"/>
</dbReference>
<evidence type="ECO:0000313" key="3">
    <source>
        <dbReference type="Proteomes" id="UP000298416"/>
    </source>
</evidence>
<keyword evidence="3" id="KW-1185">Reference proteome</keyword>
<evidence type="ECO:0000259" key="1">
    <source>
        <dbReference type="Pfam" id="PF18511"/>
    </source>
</evidence>
<dbReference type="Proteomes" id="UP000298416">
    <property type="component" value="Unassembled WGS sequence"/>
</dbReference>
<feature type="domain" description="COI1 F-box" evidence="1">
    <location>
        <begin position="231"/>
        <end position="269"/>
    </location>
</feature>
<evidence type="ECO:0000313" key="2">
    <source>
        <dbReference type="EMBL" id="KAG6416855.1"/>
    </source>
</evidence>
<dbReference type="PANTHER" id="PTHR13318">
    <property type="entry name" value="PARTNER OF PAIRED, ISOFORM B-RELATED"/>
    <property type="match status" value="1"/>
</dbReference>
<gene>
    <name evidence="2" type="ORF">SASPL_124296</name>
</gene>
<dbReference type="EMBL" id="PNBA02000008">
    <property type="protein sequence ID" value="KAG6416855.1"/>
    <property type="molecule type" value="Genomic_DNA"/>
</dbReference>
<protein>
    <recommendedName>
        <fullName evidence="1">COI1 F-box domain-containing protein</fullName>
    </recommendedName>
</protein>
<reference evidence="2" key="1">
    <citation type="submission" date="2018-01" db="EMBL/GenBank/DDBJ databases">
        <authorList>
            <person name="Mao J.F."/>
        </authorList>
    </citation>
    <scope>NUCLEOTIDE SEQUENCE</scope>
    <source>
        <strain evidence="2">Huo1</strain>
        <tissue evidence="2">Leaf</tissue>
    </source>
</reference>
<proteinExistence type="predicted"/>
<accession>A0A8X8XRH0</accession>
<reference evidence="2" key="2">
    <citation type="submission" date="2020-08" db="EMBL/GenBank/DDBJ databases">
        <title>Plant Genome Project.</title>
        <authorList>
            <person name="Zhang R.-G."/>
        </authorList>
    </citation>
    <scope>NUCLEOTIDE SEQUENCE</scope>
    <source>
        <strain evidence="2">Huo1</strain>
        <tissue evidence="2">Leaf</tissue>
    </source>
</reference>
<dbReference type="GO" id="GO:0019005">
    <property type="term" value="C:SCF ubiquitin ligase complex"/>
    <property type="evidence" value="ECO:0007669"/>
    <property type="project" value="TreeGrafter"/>
</dbReference>
<dbReference type="Gene3D" id="3.80.10.10">
    <property type="entry name" value="Ribonuclease Inhibitor"/>
    <property type="match status" value="1"/>
</dbReference>
<comment type="caution">
    <text evidence="2">The sequence shown here is derived from an EMBL/GenBank/DDBJ whole genome shotgun (WGS) entry which is preliminary data.</text>
</comment>
<dbReference type="InterPro" id="IPR041567">
    <property type="entry name" value="COI1_F-box"/>
</dbReference>
<dbReference type="PANTHER" id="PTHR13318:SF148">
    <property type="entry name" value="F-BOX PROTEIN MAX2"/>
    <property type="match status" value="1"/>
</dbReference>
<dbReference type="GO" id="GO:0031146">
    <property type="term" value="P:SCF-dependent proteasomal ubiquitin-dependent protein catabolic process"/>
    <property type="evidence" value="ECO:0007669"/>
    <property type="project" value="TreeGrafter"/>
</dbReference>
<dbReference type="InterPro" id="IPR032675">
    <property type="entry name" value="LRR_dom_sf"/>
</dbReference>
<dbReference type="Pfam" id="PF18511">
    <property type="entry name" value="F-box_5"/>
    <property type="match status" value="1"/>
</dbReference>
<dbReference type="GO" id="GO:0005634">
    <property type="term" value="C:nucleus"/>
    <property type="evidence" value="ECO:0007669"/>
    <property type="project" value="TreeGrafter"/>
</dbReference>
<sequence length="792" mass="89068">MESLDHVFVEFRPQPPQLHRYQGETEEDGCYGDDFIHAHSPQLDESLDAYGCGYAHELREQKEVDSSPSSLVVQIGYSCAGARDFDCFSERGMVNEMLCDKLEMKLSTYSISETKSETNEAIDGDAAYSEIGNRSNPAIGLPRAQDLSCEKIVGVLVALPQKEVAHSFIKWRKENYINGKVDLVLPDEINEKSNKTKIEFFFTVGVLALRQLYFDFHLPAWPPPPGPPSATSPDVILSNIIAAVSDVRSRNSAALACRKWCLLERATRAAVSLRGNLRDLFTVPNCFPSVSSLDLSLLSPWGHPLSSASDPALIAHVLRHAFPSLSSLTFYARNLSTIQLVASQWRTAEHVKLVRWHQRPQISPPSTAGPTTFRRLSRQAYPSLALNLTRLDIEGLKSDEIKAITCPNLIEFKAARRFDLSLPLLEELGLDICNNVRDSGAAFEVLNSRCPKLRSLKLGFFHGISMPIESKLDGVALCQGLKSLSIRNVGDLDDMGLIGIVSCCSNLPARQCLKALEPIQDRIKRLHIDCIWDSAQELEDDSDGVGFDLNCLDQDNGFDDDGMSKERKRCKYSYDLNMELDVNSNGYGNNVRTWDKLEYLSLWIAVGQLLTPLVEAGLDHCPNIEEIRIKVEGDCREMSRPREREFGLSMLVNYPKLWKMHLDCGDTIGYAHTAPSGQMDLSLWGRFYLIGIGHLNLTELDYWPPQDRDVNQRSLSLPAAGLLQECFGLRKLFIHGTAHEHFMMFLLRITELRDVQLREDYYPAPENDMSTEMRADSCSRFEAALNRRRISD</sequence>
<dbReference type="AlphaFoldDB" id="A0A8X8XRH0"/>
<dbReference type="SUPFAM" id="SSF52047">
    <property type="entry name" value="RNI-like"/>
    <property type="match status" value="1"/>
</dbReference>
<dbReference type="Gene3D" id="1.20.1280.50">
    <property type="match status" value="1"/>
</dbReference>
<organism evidence="2">
    <name type="scientific">Salvia splendens</name>
    <name type="common">Scarlet sage</name>
    <dbReference type="NCBI Taxonomy" id="180675"/>
    <lineage>
        <taxon>Eukaryota</taxon>
        <taxon>Viridiplantae</taxon>
        <taxon>Streptophyta</taxon>
        <taxon>Embryophyta</taxon>
        <taxon>Tracheophyta</taxon>
        <taxon>Spermatophyta</taxon>
        <taxon>Magnoliopsida</taxon>
        <taxon>eudicotyledons</taxon>
        <taxon>Gunneridae</taxon>
        <taxon>Pentapetalae</taxon>
        <taxon>asterids</taxon>
        <taxon>lamiids</taxon>
        <taxon>Lamiales</taxon>
        <taxon>Lamiaceae</taxon>
        <taxon>Nepetoideae</taxon>
        <taxon>Mentheae</taxon>
        <taxon>Salviinae</taxon>
        <taxon>Salvia</taxon>
        <taxon>Salvia subgen. Calosphace</taxon>
        <taxon>core Calosphace</taxon>
    </lineage>
</organism>
<name>A0A8X8XRH0_SALSN</name>